<sequence length="406" mass="41842">MRVSSKLPVAFSTSSSVIVLSPSSPLPLSSSLAKRSTSVDLAADSRLPLSSSAATLALSSCHLDHARHVATAATASSSTVPTIIAATTPALALRSLRPPPPPPSTACGAHRAAWMPQSKGLPSKSARENVENCPPTGTSPERLLYATSKWERKLSRASDGGMAPESALCDTSSDSTLDMPDSSGGIGPDSAAPAMALPSSESSTSDRHCPNPTGKSPEKPFIESRSVRNPGDAPHRAAASTWPAKLFPETSYDVSLPAPASTGWLPLNALYETLNSRIAGRSTTAAAATAPSSALTLTSSTWSARSRRSPAGSAPRSALLDRFNTRSAARPASDSATTPRSVALGRTTPTTSPASSHATPRHAQQSPPSDVDDDDALPTPAGHPSTPPSRPAEKPRSAARSPELHR</sequence>
<feature type="region of interest" description="Disordered" evidence="1">
    <location>
        <begin position="289"/>
        <end position="406"/>
    </location>
</feature>
<feature type="compositionally biased region" description="Low complexity" evidence="1">
    <location>
        <begin position="347"/>
        <end position="369"/>
    </location>
</feature>
<feature type="non-terminal residue" evidence="2">
    <location>
        <position position="1"/>
    </location>
</feature>
<reference evidence="2 3" key="3">
    <citation type="journal article" date="2013" name="Rice">
        <title>Improvement of the Oryza sativa Nipponbare reference genome using next generation sequence and optical map data.</title>
        <authorList>
            <person name="Kawahara Y."/>
            <person name="de la Bastide M."/>
            <person name="Hamilton J.P."/>
            <person name="Kanamori H."/>
            <person name="McCombie W.R."/>
            <person name="Ouyang S."/>
            <person name="Schwartz D.C."/>
            <person name="Tanaka T."/>
            <person name="Wu J."/>
            <person name="Zhou S."/>
            <person name="Childs K.L."/>
            <person name="Davidson R.M."/>
            <person name="Lin H."/>
            <person name="Quesada-Ocampo L."/>
            <person name="Vaillancourt B."/>
            <person name="Sakai H."/>
            <person name="Lee S.S."/>
            <person name="Kim J."/>
            <person name="Numa H."/>
            <person name="Itoh T."/>
            <person name="Buell C.R."/>
            <person name="Matsumoto T."/>
        </authorList>
    </citation>
    <scope>NUCLEOTIDE SEQUENCE [LARGE SCALE GENOMIC DNA]</scope>
    <source>
        <strain evidence="3">cv. Nipponbare</strain>
    </source>
</reference>
<reference evidence="3" key="1">
    <citation type="journal article" date="2005" name="Nature">
        <title>The map-based sequence of the rice genome.</title>
        <authorList>
            <consortium name="International rice genome sequencing project (IRGSP)"/>
            <person name="Matsumoto T."/>
            <person name="Wu J."/>
            <person name="Kanamori H."/>
            <person name="Katayose Y."/>
            <person name="Fujisawa M."/>
            <person name="Namiki N."/>
            <person name="Mizuno H."/>
            <person name="Yamamoto K."/>
            <person name="Antonio B.A."/>
            <person name="Baba T."/>
            <person name="Sakata K."/>
            <person name="Nagamura Y."/>
            <person name="Aoki H."/>
            <person name="Arikawa K."/>
            <person name="Arita K."/>
            <person name="Bito T."/>
            <person name="Chiden Y."/>
            <person name="Fujitsuka N."/>
            <person name="Fukunaka R."/>
            <person name="Hamada M."/>
            <person name="Harada C."/>
            <person name="Hayashi A."/>
            <person name="Hijishita S."/>
            <person name="Honda M."/>
            <person name="Hosokawa S."/>
            <person name="Ichikawa Y."/>
            <person name="Idonuma A."/>
            <person name="Iijima M."/>
            <person name="Ikeda M."/>
            <person name="Ikeno M."/>
            <person name="Ito K."/>
            <person name="Ito S."/>
            <person name="Ito T."/>
            <person name="Ito Y."/>
            <person name="Ito Y."/>
            <person name="Iwabuchi A."/>
            <person name="Kamiya K."/>
            <person name="Karasawa W."/>
            <person name="Kurita K."/>
            <person name="Katagiri S."/>
            <person name="Kikuta A."/>
            <person name="Kobayashi H."/>
            <person name="Kobayashi N."/>
            <person name="Machita K."/>
            <person name="Maehara T."/>
            <person name="Masukawa M."/>
            <person name="Mizubayashi T."/>
            <person name="Mukai Y."/>
            <person name="Nagasaki H."/>
            <person name="Nagata Y."/>
            <person name="Naito S."/>
            <person name="Nakashima M."/>
            <person name="Nakama Y."/>
            <person name="Nakamichi Y."/>
            <person name="Nakamura M."/>
            <person name="Meguro A."/>
            <person name="Negishi M."/>
            <person name="Ohta I."/>
            <person name="Ohta T."/>
            <person name="Okamoto M."/>
            <person name="Ono N."/>
            <person name="Saji S."/>
            <person name="Sakaguchi M."/>
            <person name="Sakai K."/>
            <person name="Shibata M."/>
            <person name="Shimokawa T."/>
            <person name="Song J."/>
            <person name="Takazaki Y."/>
            <person name="Terasawa K."/>
            <person name="Tsugane M."/>
            <person name="Tsuji K."/>
            <person name="Ueda S."/>
            <person name="Waki K."/>
            <person name="Yamagata H."/>
            <person name="Yamamoto M."/>
            <person name="Yamamoto S."/>
            <person name="Yamane H."/>
            <person name="Yoshiki S."/>
            <person name="Yoshihara R."/>
            <person name="Yukawa K."/>
            <person name="Zhong H."/>
            <person name="Yano M."/>
            <person name="Yuan Q."/>
            <person name="Ouyang S."/>
            <person name="Liu J."/>
            <person name="Jones K.M."/>
            <person name="Gansberger K."/>
            <person name="Moffat K."/>
            <person name="Hill J."/>
            <person name="Bera J."/>
            <person name="Fadrosh D."/>
            <person name="Jin S."/>
            <person name="Johri S."/>
            <person name="Kim M."/>
            <person name="Overton L."/>
            <person name="Reardon M."/>
            <person name="Tsitrin T."/>
            <person name="Vuong H."/>
            <person name="Weaver B."/>
            <person name="Ciecko A."/>
            <person name="Tallon L."/>
            <person name="Jackson J."/>
            <person name="Pai G."/>
            <person name="Aken S.V."/>
            <person name="Utterback T."/>
            <person name="Reidmuller S."/>
            <person name="Feldblyum T."/>
            <person name="Hsiao J."/>
            <person name="Zismann V."/>
            <person name="Iobst S."/>
            <person name="de Vazeille A.R."/>
            <person name="Buell C.R."/>
            <person name="Ying K."/>
            <person name="Li Y."/>
            <person name="Lu T."/>
            <person name="Huang Y."/>
            <person name="Zhao Q."/>
            <person name="Feng Q."/>
            <person name="Zhang L."/>
            <person name="Zhu J."/>
            <person name="Weng Q."/>
            <person name="Mu J."/>
            <person name="Lu Y."/>
            <person name="Fan D."/>
            <person name="Liu Y."/>
            <person name="Guan J."/>
            <person name="Zhang Y."/>
            <person name="Yu S."/>
            <person name="Liu X."/>
            <person name="Zhang Y."/>
            <person name="Hong G."/>
            <person name="Han B."/>
            <person name="Choisne N."/>
            <person name="Demange N."/>
            <person name="Orjeda G."/>
            <person name="Samain S."/>
            <person name="Cattolico L."/>
            <person name="Pelletier E."/>
            <person name="Couloux A."/>
            <person name="Segurens B."/>
            <person name="Wincker P."/>
            <person name="D'Hont A."/>
            <person name="Scarpelli C."/>
            <person name="Weissenbach J."/>
            <person name="Salanoubat M."/>
            <person name="Quetier F."/>
            <person name="Yu Y."/>
            <person name="Kim H.R."/>
            <person name="Rambo T."/>
            <person name="Currie J."/>
            <person name="Collura K."/>
            <person name="Luo M."/>
            <person name="Yang T."/>
            <person name="Ammiraju J.S.S."/>
            <person name="Engler F."/>
            <person name="Soderlund C."/>
            <person name="Wing R.A."/>
            <person name="Palmer L.E."/>
            <person name="de la Bastide M."/>
            <person name="Spiegel L."/>
            <person name="Nascimento L."/>
            <person name="Zutavern T."/>
            <person name="O'Shaughnessy A."/>
            <person name="Dike S."/>
            <person name="Dedhia N."/>
            <person name="Preston R."/>
            <person name="Balija V."/>
            <person name="McCombie W.R."/>
            <person name="Chow T."/>
            <person name="Chen H."/>
            <person name="Chung M."/>
            <person name="Chen C."/>
            <person name="Shaw J."/>
            <person name="Wu H."/>
            <person name="Hsiao K."/>
            <person name="Chao Y."/>
            <person name="Chu M."/>
            <person name="Cheng C."/>
            <person name="Hour A."/>
            <person name="Lee P."/>
            <person name="Lin S."/>
            <person name="Lin Y."/>
            <person name="Liou J."/>
            <person name="Liu S."/>
            <person name="Hsing Y."/>
            <person name="Raghuvanshi S."/>
            <person name="Mohanty A."/>
            <person name="Bharti A.K."/>
            <person name="Gaur A."/>
            <person name="Gupta V."/>
            <person name="Kumar D."/>
            <person name="Ravi V."/>
            <person name="Vij S."/>
            <person name="Kapur A."/>
            <person name="Khurana P."/>
            <person name="Khurana P."/>
            <person name="Khurana J.P."/>
            <person name="Tyagi A.K."/>
            <person name="Gaikwad K."/>
            <person name="Singh A."/>
            <person name="Dalal V."/>
            <person name="Srivastava S."/>
            <person name="Dixit A."/>
            <person name="Pal A.K."/>
            <person name="Ghazi I.A."/>
            <person name="Yadav M."/>
            <person name="Pandit A."/>
            <person name="Bhargava A."/>
            <person name="Sureshbabu K."/>
            <person name="Batra K."/>
            <person name="Sharma T.R."/>
            <person name="Mohapatra T."/>
            <person name="Singh N.K."/>
            <person name="Messing J."/>
            <person name="Nelson A.B."/>
            <person name="Fuks G."/>
            <person name="Kavchok S."/>
            <person name="Keizer G."/>
            <person name="Linton E."/>
            <person name="Llaca V."/>
            <person name="Song R."/>
            <person name="Tanyolac B."/>
            <person name="Young S."/>
            <person name="Ho-Il K."/>
            <person name="Hahn J.H."/>
            <person name="Sangsakoo G."/>
            <person name="Vanavichit A."/>
            <person name="de Mattos Luiz.A.T."/>
            <person name="Zimmer P.D."/>
            <person name="Malone G."/>
            <person name="Dellagostin O."/>
            <person name="de Oliveira A.C."/>
            <person name="Bevan M."/>
            <person name="Bancroft I."/>
            <person name="Minx P."/>
            <person name="Cordum H."/>
            <person name="Wilson R."/>
            <person name="Cheng Z."/>
            <person name="Jin W."/>
            <person name="Jiang J."/>
            <person name="Leong S.A."/>
            <person name="Iwama H."/>
            <person name="Gojobori T."/>
            <person name="Itoh T."/>
            <person name="Niimura Y."/>
            <person name="Fujii Y."/>
            <person name="Habara T."/>
            <person name="Sakai H."/>
            <person name="Sato Y."/>
            <person name="Wilson G."/>
            <person name="Kumar K."/>
            <person name="McCouch S."/>
            <person name="Juretic N."/>
            <person name="Hoen D."/>
            <person name="Wright S."/>
            <person name="Bruskiewich R."/>
            <person name="Bureau T."/>
            <person name="Miyao A."/>
            <person name="Hirochika H."/>
            <person name="Nishikawa T."/>
            <person name="Kadowaki K."/>
            <person name="Sugiura M."/>
            <person name="Burr B."/>
            <person name="Sasaki T."/>
        </authorList>
    </citation>
    <scope>NUCLEOTIDE SEQUENCE [LARGE SCALE GENOMIC DNA]</scope>
    <source>
        <strain evidence="3">cv. Nipponbare</strain>
    </source>
</reference>
<gene>
    <name evidence="2" type="ordered locus">Os02g0116750</name>
    <name evidence="2" type="ORF">OSNPB_020116750</name>
</gene>
<proteinExistence type="predicted"/>
<keyword evidence="3" id="KW-1185">Reference proteome</keyword>
<reference evidence="2 3" key="2">
    <citation type="journal article" date="2013" name="Plant Cell Physiol.">
        <title>Rice Annotation Project Database (RAP-DB): an integrative and interactive database for rice genomics.</title>
        <authorList>
            <person name="Sakai H."/>
            <person name="Lee S.S."/>
            <person name="Tanaka T."/>
            <person name="Numa H."/>
            <person name="Kim J."/>
            <person name="Kawahara Y."/>
            <person name="Wakimoto H."/>
            <person name="Yang C.C."/>
            <person name="Iwamoto M."/>
            <person name="Abe T."/>
            <person name="Yamada Y."/>
            <person name="Muto A."/>
            <person name="Inokuchi H."/>
            <person name="Ikemura T."/>
            <person name="Matsumoto T."/>
            <person name="Sasaki T."/>
            <person name="Itoh T."/>
        </authorList>
    </citation>
    <scope>NUCLEOTIDE SEQUENCE [LARGE SCALE GENOMIC DNA]</scope>
    <source>
        <strain evidence="3">cv. Nipponbare</strain>
    </source>
</reference>
<dbReference type="EMBL" id="AP014958">
    <property type="protein sequence ID" value="BAS76661.1"/>
    <property type="molecule type" value="Genomic_DNA"/>
</dbReference>
<evidence type="ECO:0000313" key="2">
    <source>
        <dbReference type="EMBL" id="BAS76661.1"/>
    </source>
</evidence>
<dbReference type="PaxDb" id="39947-A0A0P0VE08"/>
<accession>A0A0P0VE08</accession>
<evidence type="ECO:0000313" key="3">
    <source>
        <dbReference type="Proteomes" id="UP000059680"/>
    </source>
</evidence>
<protein>
    <submittedName>
        <fullName evidence="2">Os02g0116750 protein</fullName>
    </submittedName>
</protein>
<feature type="region of interest" description="Disordered" evidence="1">
    <location>
        <begin position="155"/>
        <end position="240"/>
    </location>
</feature>
<name>A0A0P0VE08_ORYSJ</name>
<feature type="compositionally biased region" description="Low complexity" evidence="1">
    <location>
        <begin position="289"/>
        <end position="318"/>
    </location>
</feature>
<dbReference type="Gramene" id="Os02t0116750-00">
    <property type="protein sequence ID" value="Os02t0116750-00"/>
    <property type="gene ID" value="Os02g0116750"/>
</dbReference>
<evidence type="ECO:0000256" key="1">
    <source>
        <dbReference type="SAM" id="MobiDB-lite"/>
    </source>
</evidence>
<dbReference type="Proteomes" id="UP000059680">
    <property type="component" value="Chromosome 2"/>
</dbReference>
<feature type="compositionally biased region" description="Basic and acidic residues" evidence="1">
    <location>
        <begin position="391"/>
        <end position="406"/>
    </location>
</feature>
<dbReference type="AlphaFoldDB" id="A0A0P0VE08"/>
<dbReference type="InParanoid" id="A0A0P0VE08"/>
<feature type="region of interest" description="Disordered" evidence="1">
    <location>
        <begin position="117"/>
        <end position="143"/>
    </location>
</feature>
<feature type="compositionally biased region" description="Basic and acidic residues" evidence="1">
    <location>
        <begin position="216"/>
        <end position="226"/>
    </location>
</feature>
<organism evidence="2 3">
    <name type="scientific">Oryza sativa subsp. japonica</name>
    <name type="common">Rice</name>
    <dbReference type="NCBI Taxonomy" id="39947"/>
    <lineage>
        <taxon>Eukaryota</taxon>
        <taxon>Viridiplantae</taxon>
        <taxon>Streptophyta</taxon>
        <taxon>Embryophyta</taxon>
        <taxon>Tracheophyta</taxon>
        <taxon>Spermatophyta</taxon>
        <taxon>Magnoliopsida</taxon>
        <taxon>Liliopsida</taxon>
        <taxon>Poales</taxon>
        <taxon>Poaceae</taxon>
        <taxon>BOP clade</taxon>
        <taxon>Oryzoideae</taxon>
        <taxon>Oryzeae</taxon>
        <taxon>Oryzinae</taxon>
        <taxon>Oryza</taxon>
        <taxon>Oryza sativa</taxon>
    </lineage>
</organism>